<reference evidence="2" key="1">
    <citation type="submission" date="2023-06" db="EMBL/GenBank/DDBJ databases">
        <title>Genome-scale phylogeny and comparative genomics of the fungal order Sordariales.</title>
        <authorList>
            <consortium name="Lawrence Berkeley National Laboratory"/>
            <person name="Hensen N."/>
            <person name="Bonometti L."/>
            <person name="Westerberg I."/>
            <person name="Brannstrom I.O."/>
            <person name="Guillou S."/>
            <person name="Cros-Aarteil S."/>
            <person name="Calhoun S."/>
            <person name="Haridas S."/>
            <person name="Kuo A."/>
            <person name="Mondo S."/>
            <person name="Pangilinan J."/>
            <person name="Riley R."/>
            <person name="LaButti K."/>
            <person name="Andreopoulos B."/>
            <person name="Lipzen A."/>
            <person name="Chen C."/>
            <person name="Yanf M."/>
            <person name="Daum C."/>
            <person name="Ng V."/>
            <person name="Clum A."/>
            <person name="Steindorff A."/>
            <person name="Ohm R."/>
            <person name="Martin F."/>
            <person name="Silar P."/>
            <person name="Natvig D."/>
            <person name="Lalanne C."/>
            <person name="Gautier V."/>
            <person name="Ament-velasquez S.L."/>
            <person name="Kruys A."/>
            <person name="Hutchinson M.I."/>
            <person name="Powell A.J."/>
            <person name="Barry K."/>
            <person name="Miller A.N."/>
            <person name="Grigoriev I.V."/>
            <person name="Debuchy R."/>
            <person name="Gladieux P."/>
            <person name="Thoren M.H."/>
            <person name="Johannesson H."/>
        </authorList>
    </citation>
    <scope>NUCLEOTIDE SEQUENCE</scope>
    <source>
        <strain evidence="2">SMH2392-1A</strain>
    </source>
</reference>
<comment type="caution">
    <text evidence="2">The sequence shown here is derived from an EMBL/GenBank/DDBJ whole genome shotgun (WGS) entry which is preliminary data.</text>
</comment>
<feature type="compositionally biased region" description="Basic and acidic residues" evidence="1">
    <location>
        <begin position="293"/>
        <end position="306"/>
    </location>
</feature>
<sequence length="418" mass="46487">MEVFSAVSGAITLLEVATRINKLCVTVKDAPNDWKRYRDGLHAVTCIQNVLATVLSNCPAIRSLVVPADTQQSQIPFTDHVNGVLSEVKEQAKNLLERHGQLSGGWARKQISRVFKPLGFIVDRERIEKMIESVEQAHHHLHMALTLASIKASSSCHSPDTSNAIRVEDVIASLSESEWDETRGMQMEELIEFLSTHATAQPTAYATDVEITTTSSTVPPIRLCTDRESYLLMAKPVDLALCSLEQDSTVAIFCVTEVHITDGMQLFSSVQSTTDDYSDAKTERAPSEAGSDGGHETESDQPRGEEDVANGGATFPMRPDAVDDERAFELLRMMAVDEAYVLPSEVEWDVLVRFLRLVDKYGQHVGEKPLAQARLWASLIPPSKTFDENAILWLWVMWKLQMIEEFWELSAVNLISGV</sequence>
<evidence type="ECO:0000313" key="3">
    <source>
        <dbReference type="Proteomes" id="UP001172101"/>
    </source>
</evidence>
<feature type="region of interest" description="Disordered" evidence="1">
    <location>
        <begin position="275"/>
        <end position="319"/>
    </location>
</feature>
<proteinExistence type="predicted"/>
<name>A0AA40DV49_9PEZI</name>
<dbReference type="GeneID" id="85328658"/>
<evidence type="ECO:0000256" key="1">
    <source>
        <dbReference type="SAM" id="MobiDB-lite"/>
    </source>
</evidence>
<dbReference type="AlphaFoldDB" id="A0AA40DV49"/>
<accession>A0AA40DV49</accession>
<evidence type="ECO:0000313" key="2">
    <source>
        <dbReference type="EMBL" id="KAK0717514.1"/>
    </source>
</evidence>
<organism evidence="2 3">
    <name type="scientific">Lasiosphaeria miniovina</name>
    <dbReference type="NCBI Taxonomy" id="1954250"/>
    <lineage>
        <taxon>Eukaryota</taxon>
        <taxon>Fungi</taxon>
        <taxon>Dikarya</taxon>
        <taxon>Ascomycota</taxon>
        <taxon>Pezizomycotina</taxon>
        <taxon>Sordariomycetes</taxon>
        <taxon>Sordariomycetidae</taxon>
        <taxon>Sordariales</taxon>
        <taxon>Lasiosphaeriaceae</taxon>
        <taxon>Lasiosphaeria</taxon>
    </lineage>
</organism>
<gene>
    <name evidence="2" type="ORF">B0T26DRAFT_751558</name>
</gene>
<protein>
    <submittedName>
        <fullName evidence="2">Uncharacterized protein</fullName>
    </submittedName>
</protein>
<dbReference type="Proteomes" id="UP001172101">
    <property type="component" value="Unassembled WGS sequence"/>
</dbReference>
<keyword evidence="3" id="KW-1185">Reference proteome</keyword>
<dbReference type="EMBL" id="JAUIRO010000004">
    <property type="protein sequence ID" value="KAK0717514.1"/>
    <property type="molecule type" value="Genomic_DNA"/>
</dbReference>
<dbReference type="RefSeq" id="XP_060296307.1">
    <property type="nucleotide sequence ID" value="XM_060445388.1"/>
</dbReference>